<keyword evidence="2" id="KW-0378">Hydrolase</keyword>
<protein>
    <submittedName>
        <fullName evidence="2">MBL fold metallo-hydrolase</fullName>
    </submittedName>
</protein>
<sequence>MRVDLFGGFGEKGRTSVGIATQTTSIVCDVGIKVGAVGREYYPAIDDDQISRVDALFISHAHEDHIGGLSWLQSRGFRGQVYMTAETLSEAPAMLEQYAGNGSGRSFPVNLQGIRTFFAGDEIDVGDIRIATGRSGHVPGGVWFGAEAGGSNVVYTADVVPESNVLAMDAISRCDLLVLDASYGADPISGNERSQAIRDWIGNRQAGCLLPIPLSGKPLELMAILQGRFAIHASMREPIAAQIAASDAFLPGIAPVLQACLNRALDWREEAPFPDCPLLTYDGMGSAGPSVRAICRAAEQNLPILLTGHIPPNTPASRLFSAKRAEWIRLPTHPTRVGSVAIWESAGRPPVLGHSCVVETLKELKTYLPKLDVTAKSGQRRIV</sequence>
<dbReference type="EMBL" id="JABUMX010000004">
    <property type="protein sequence ID" value="NTS33157.1"/>
    <property type="molecule type" value="Genomic_DNA"/>
</dbReference>
<dbReference type="AlphaFoldDB" id="A0A849VXY0"/>
<organism evidence="2 3">
    <name type="scientific">Phyllobacterium pellucidum</name>
    <dbReference type="NCBI Taxonomy" id="2740464"/>
    <lineage>
        <taxon>Bacteria</taxon>
        <taxon>Pseudomonadati</taxon>
        <taxon>Pseudomonadota</taxon>
        <taxon>Alphaproteobacteria</taxon>
        <taxon>Hyphomicrobiales</taxon>
        <taxon>Phyllobacteriaceae</taxon>
        <taxon>Phyllobacterium</taxon>
    </lineage>
</organism>
<dbReference type="Proteomes" id="UP000550508">
    <property type="component" value="Unassembled WGS sequence"/>
</dbReference>
<feature type="domain" description="Metallo-beta-lactamase" evidence="1">
    <location>
        <begin position="13"/>
        <end position="217"/>
    </location>
</feature>
<evidence type="ECO:0000259" key="1">
    <source>
        <dbReference type="SMART" id="SM00849"/>
    </source>
</evidence>
<dbReference type="Gene3D" id="3.60.15.10">
    <property type="entry name" value="Ribonuclease Z/Hydroxyacylglutathione hydrolase-like"/>
    <property type="match status" value="1"/>
</dbReference>
<dbReference type="SUPFAM" id="SSF56281">
    <property type="entry name" value="Metallo-hydrolase/oxidoreductase"/>
    <property type="match status" value="1"/>
</dbReference>
<dbReference type="Pfam" id="PF00753">
    <property type="entry name" value="Lactamase_B"/>
    <property type="match status" value="1"/>
</dbReference>
<keyword evidence="3" id="KW-1185">Reference proteome</keyword>
<dbReference type="InterPro" id="IPR036866">
    <property type="entry name" value="RibonucZ/Hydroxyglut_hydro"/>
</dbReference>
<dbReference type="GO" id="GO:0004521">
    <property type="term" value="F:RNA endonuclease activity"/>
    <property type="evidence" value="ECO:0007669"/>
    <property type="project" value="TreeGrafter"/>
</dbReference>
<dbReference type="InterPro" id="IPR001279">
    <property type="entry name" value="Metallo-B-lactamas"/>
</dbReference>
<name>A0A849VXY0_9HYPH</name>
<gene>
    <name evidence="2" type="ORF">HQ945_18025</name>
</gene>
<accession>A0A849VXY0</accession>
<comment type="caution">
    <text evidence="2">The sequence shown here is derived from an EMBL/GenBank/DDBJ whole genome shotgun (WGS) entry which is preliminary data.</text>
</comment>
<dbReference type="PANTHER" id="PTHR11203:SF37">
    <property type="entry name" value="INTEGRATOR COMPLEX SUBUNIT 11"/>
    <property type="match status" value="1"/>
</dbReference>
<dbReference type="InterPro" id="IPR050698">
    <property type="entry name" value="MBL"/>
</dbReference>
<evidence type="ECO:0000313" key="2">
    <source>
        <dbReference type="EMBL" id="NTS33157.1"/>
    </source>
</evidence>
<reference evidence="2 3" key="1">
    <citation type="submission" date="2020-05" db="EMBL/GenBank/DDBJ databases">
        <authorList>
            <person name="Kim M.K."/>
        </authorList>
    </citation>
    <scope>NUCLEOTIDE SEQUENCE [LARGE SCALE GENOMIC DNA]</scope>
    <source>
        <strain evidence="2 3">BT25</strain>
    </source>
</reference>
<dbReference type="PANTHER" id="PTHR11203">
    <property type="entry name" value="CLEAVAGE AND POLYADENYLATION SPECIFICITY FACTOR FAMILY MEMBER"/>
    <property type="match status" value="1"/>
</dbReference>
<dbReference type="GO" id="GO:0016787">
    <property type="term" value="F:hydrolase activity"/>
    <property type="evidence" value="ECO:0007669"/>
    <property type="project" value="UniProtKB-KW"/>
</dbReference>
<proteinExistence type="predicted"/>
<dbReference type="SMART" id="SM00849">
    <property type="entry name" value="Lactamase_B"/>
    <property type="match status" value="1"/>
</dbReference>
<evidence type="ECO:0000313" key="3">
    <source>
        <dbReference type="Proteomes" id="UP000550508"/>
    </source>
</evidence>